<name>A0A4Y2ACM7_ARAVE</name>
<accession>A0A4Y2ACM7</accession>
<dbReference type="InterPro" id="IPR038717">
    <property type="entry name" value="Tc1-like_DDE_dom"/>
</dbReference>
<dbReference type="SUPFAM" id="SSF46689">
    <property type="entry name" value="Homeodomain-like"/>
    <property type="match status" value="1"/>
</dbReference>
<comment type="subcellular location">
    <subcellularLocation>
        <location evidence="1">Nucleus</location>
    </subcellularLocation>
</comment>
<gene>
    <name evidence="4" type="primary">TCB2_348</name>
    <name evidence="4" type="ORF">AVEN_41935_1</name>
</gene>
<dbReference type="AlphaFoldDB" id="A0A4Y2ACM7"/>
<organism evidence="4 5">
    <name type="scientific">Araneus ventricosus</name>
    <name type="common">Orbweaver spider</name>
    <name type="synonym">Epeira ventricosa</name>
    <dbReference type="NCBI Taxonomy" id="182803"/>
    <lineage>
        <taxon>Eukaryota</taxon>
        <taxon>Metazoa</taxon>
        <taxon>Ecdysozoa</taxon>
        <taxon>Arthropoda</taxon>
        <taxon>Chelicerata</taxon>
        <taxon>Arachnida</taxon>
        <taxon>Araneae</taxon>
        <taxon>Araneomorphae</taxon>
        <taxon>Entelegynae</taxon>
        <taxon>Araneoidea</taxon>
        <taxon>Araneidae</taxon>
        <taxon>Araneus</taxon>
    </lineage>
</organism>
<dbReference type="PANTHER" id="PTHR23022:SF135">
    <property type="entry name" value="SI:DKEY-77F5.3"/>
    <property type="match status" value="1"/>
</dbReference>
<dbReference type="GO" id="GO:0006313">
    <property type="term" value="P:DNA transposition"/>
    <property type="evidence" value="ECO:0007669"/>
    <property type="project" value="InterPro"/>
</dbReference>
<dbReference type="InterPro" id="IPR002492">
    <property type="entry name" value="Transposase_Tc1-like"/>
</dbReference>
<dbReference type="OrthoDB" id="4843387at2759"/>
<proteinExistence type="predicted"/>
<dbReference type="Proteomes" id="UP000499080">
    <property type="component" value="Unassembled WGS sequence"/>
</dbReference>
<reference evidence="4 5" key="1">
    <citation type="journal article" date="2019" name="Sci. Rep.">
        <title>Orb-weaving spider Araneus ventricosus genome elucidates the spidroin gene catalogue.</title>
        <authorList>
            <person name="Kono N."/>
            <person name="Nakamura H."/>
            <person name="Ohtoshi R."/>
            <person name="Moran D.A.P."/>
            <person name="Shinohara A."/>
            <person name="Yoshida Y."/>
            <person name="Fujiwara M."/>
            <person name="Mori M."/>
            <person name="Tomita M."/>
            <person name="Arakawa K."/>
        </authorList>
    </citation>
    <scope>NUCLEOTIDE SEQUENCE [LARGE SCALE GENOMIC DNA]</scope>
</reference>
<sequence length="480" mass="54391">MQILYVKYVSVHVCVGGASRETGLISARKVRRISFASTPRRISWCYFAAIGKIQIVAVKMSNHQCLDDGMRWRIVGRLEAGQSQVQICREFNLTPSVVCNLWKQFQDTGSIERKTGQGRPRATTAIEDRYLSIIARRNRGATASQLSRDLYAATGTRVSRVTVSKRLHETGLFARRPAVCVPLTSTNRRVRLAWCREHRDWSMDQWATVLFTDESRFSLNTDSRCTFIWREPGALYLPSNVREIDHYGGGGFNGLAGIMLDDRTPLHIFERGTVTGVRYRDEILEPYVSLFRGAVGLEFILMDDNARPHRALLVDEFLESEDIRRMDWPARSPDLHPIEHVWDALGRAIATRNPPSENHPVNENSVAERVGPIATGNDKLPYFKYEVKLQGLYICKRGPINNNNNNQLSILKHQPYSPDLAPCDFFLFSMVTLEPDTRTTDAVKANATAVMKGLSGNDLKLCKIRMERRSVSIEEEVAFG</sequence>
<dbReference type="GO" id="GO:0003677">
    <property type="term" value="F:DNA binding"/>
    <property type="evidence" value="ECO:0007669"/>
    <property type="project" value="InterPro"/>
</dbReference>
<dbReference type="Pfam" id="PF13358">
    <property type="entry name" value="DDE_3"/>
    <property type="match status" value="1"/>
</dbReference>
<evidence type="ECO:0000259" key="2">
    <source>
        <dbReference type="Pfam" id="PF01498"/>
    </source>
</evidence>
<comment type="caution">
    <text evidence="4">The sequence shown here is derived from an EMBL/GenBank/DDBJ whole genome shotgun (WGS) entry which is preliminary data.</text>
</comment>
<dbReference type="GO" id="GO:0005634">
    <property type="term" value="C:nucleus"/>
    <property type="evidence" value="ECO:0007669"/>
    <property type="project" value="UniProtKB-SubCell"/>
</dbReference>
<evidence type="ECO:0000313" key="5">
    <source>
        <dbReference type="Proteomes" id="UP000499080"/>
    </source>
</evidence>
<evidence type="ECO:0000259" key="3">
    <source>
        <dbReference type="Pfam" id="PF13358"/>
    </source>
</evidence>
<evidence type="ECO:0000313" key="4">
    <source>
        <dbReference type="EMBL" id="GBL77572.1"/>
    </source>
</evidence>
<feature type="domain" description="Tc1-like transposase DDE" evidence="3">
    <location>
        <begin position="209"/>
        <end position="352"/>
    </location>
</feature>
<dbReference type="InterPro" id="IPR009057">
    <property type="entry name" value="Homeodomain-like_sf"/>
</dbReference>
<dbReference type="EMBL" id="BGPR01000012">
    <property type="protein sequence ID" value="GBL77572.1"/>
    <property type="molecule type" value="Genomic_DNA"/>
</dbReference>
<dbReference type="Pfam" id="PF01498">
    <property type="entry name" value="HTH_Tnp_Tc3_2"/>
    <property type="match status" value="1"/>
</dbReference>
<dbReference type="InterPro" id="IPR052338">
    <property type="entry name" value="Transposase_5"/>
</dbReference>
<keyword evidence="5" id="KW-1185">Reference proteome</keyword>
<dbReference type="Gene3D" id="3.30.420.10">
    <property type="entry name" value="Ribonuclease H-like superfamily/Ribonuclease H"/>
    <property type="match status" value="2"/>
</dbReference>
<dbReference type="InterPro" id="IPR036397">
    <property type="entry name" value="RNaseH_sf"/>
</dbReference>
<dbReference type="PANTHER" id="PTHR23022">
    <property type="entry name" value="TRANSPOSABLE ELEMENT-RELATED"/>
    <property type="match status" value="1"/>
</dbReference>
<dbReference type="GO" id="GO:0015074">
    <property type="term" value="P:DNA integration"/>
    <property type="evidence" value="ECO:0007669"/>
    <property type="project" value="InterPro"/>
</dbReference>
<evidence type="ECO:0000256" key="1">
    <source>
        <dbReference type="ARBA" id="ARBA00004123"/>
    </source>
</evidence>
<protein>
    <submittedName>
        <fullName evidence="4">Transposable element Tcb2 transposase</fullName>
    </submittedName>
</protein>
<feature type="domain" description="Transposase Tc1-like" evidence="2">
    <location>
        <begin position="128"/>
        <end position="200"/>
    </location>
</feature>